<evidence type="ECO:0000256" key="2">
    <source>
        <dbReference type="ARBA" id="ARBA00023128"/>
    </source>
</evidence>
<evidence type="ECO:0000256" key="3">
    <source>
        <dbReference type="SAM" id="MobiDB-lite"/>
    </source>
</evidence>
<organism evidence="4 5">
    <name type="scientific">Purpureocillium takamizusanense</name>
    <dbReference type="NCBI Taxonomy" id="2060973"/>
    <lineage>
        <taxon>Eukaryota</taxon>
        <taxon>Fungi</taxon>
        <taxon>Dikarya</taxon>
        <taxon>Ascomycota</taxon>
        <taxon>Pezizomycotina</taxon>
        <taxon>Sordariomycetes</taxon>
        <taxon>Hypocreomycetidae</taxon>
        <taxon>Hypocreales</taxon>
        <taxon>Ophiocordycipitaceae</taxon>
        <taxon>Purpureocillium</taxon>
    </lineage>
</organism>
<feature type="compositionally biased region" description="Low complexity" evidence="3">
    <location>
        <begin position="81"/>
        <end position="90"/>
    </location>
</feature>
<dbReference type="GeneID" id="72062222"/>
<dbReference type="Proteomes" id="UP000829364">
    <property type="component" value="Chromosome 1"/>
</dbReference>
<dbReference type="GO" id="GO:0005739">
    <property type="term" value="C:mitochondrion"/>
    <property type="evidence" value="ECO:0007669"/>
    <property type="project" value="UniProtKB-SubCell"/>
</dbReference>
<sequence length="216" mass="23397">MLEWPHAPSPHHADLASFLSYARRTGLDDKSTVYVGTRYEYVAAAALRRYGFYLRRIGGSSDRGVDLVGTWTLPSPPPRKQQQQEQQQQQSPLRVLVQCKAGRGHKVGPQHVRELEGAFVGAPAGWRRGGVLGVLATERPATKGVRDALGRSRWPLAYVCCSSGEGVVSQMLWNRAAGELGLEGYAVVPRRGVGGEESALVLMYDGAVVGDLSVEG</sequence>
<dbReference type="PANTHER" id="PTHR28133:SF1">
    <property type="entry name" value="REQUIRED FOR RESPIRATORY GROWTH PROTEIN 7, MITOCHONDRIAL"/>
    <property type="match status" value="1"/>
</dbReference>
<dbReference type="Gene3D" id="3.40.1350.10">
    <property type="match status" value="1"/>
</dbReference>
<dbReference type="InterPro" id="IPR018828">
    <property type="entry name" value="RRG7"/>
</dbReference>
<reference evidence="4" key="1">
    <citation type="submission" date="2021-11" db="EMBL/GenBank/DDBJ databases">
        <title>Purpureocillium_takamizusanense_genome.</title>
        <authorList>
            <person name="Nguyen N.-H."/>
        </authorList>
    </citation>
    <scope>NUCLEOTIDE SEQUENCE</scope>
    <source>
        <strain evidence="4">PT3</strain>
    </source>
</reference>
<evidence type="ECO:0000313" key="4">
    <source>
        <dbReference type="EMBL" id="UNI13517.1"/>
    </source>
</evidence>
<protein>
    <submittedName>
        <fullName evidence="4">Uncharacterized protein</fullName>
    </submittedName>
</protein>
<dbReference type="RefSeq" id="XP_047836998.1">
    <property type="nucleotide sequence ID" value="XM_047981040.1"/>
</dbReference>
<dbReference type="GO" id="GO:0003676">
    <property type="term" value="F:nucleic acid binding"/>
    <property type="evidence" value="ECO:0007669"/>
    <property type="project" value="InterPro"/>
</dbReference>
<name>A0A9Q8V674_9HYPO</name>
<dbReference type="InterPro" id="IPR011335">
    <property type="entry name" value="Restrct_endonuc-II-like"/>
</dbReference>
<dbReference type="Pfam" id="PF10356">
    <property type="entry name" value="RRG7"/>
    <property type="match status" value="1"/>
</dbReference>
<keyword evidence="5" id="KW-1185">Reference proteome</keyword>
<keyword evidence="2" id="KW-0496">Mitochondrion</keyword>
<dbReference type="GO" id="GO:0006302">
    <property type="term" value="P:double-strand break repair"/>
    <property type="evidence" value="ECO:0007669"/>
    <property type="project" value="UniProtKB-ARBA"/>
</dbReference>
<dbReference type="InterPro" id="IPR011856">
    <property type="entry name" value="tRNA_endonuc-like_dom_sf"/>
</dbReference>
<feature type="region of interest" description="Disordered" evidence="3">
    <location>
        <begin position="71"/>
        <end position="92"/>
    </location>
</feature>
<comment type="subcellular location">
    <subcellularLocation>
        <location evidence="1">Mitochondrion</location>
    </subcellularLocation>
</comment>
<dbReference type="AlphaFoldDB" id="A0A9Q8V674"/>
<evidence type="ECO:0000313" key="5">
    <source>
        <dbReference type="Proteomes" id="UP000829364"/>
    </source>
</evidence>
<dbReference type="EMBL" id="CP086354">
    <property type="protein sequence ID" value="UNI13517.1"/>
    <property type="molecule type" value="Genomic_DNA"/>
</dbReference>
<dbReference type="SUPFAM" id="SSF52980">
    <property type="entry name" value="Restriction endonuclease-like"/>
    <property type="match status" value="1"/>
</dbReference>
<gene>
    <name evidence="4" type="ORF">JDV02_000256</name>
</gene>
<proteinExistence type="predicted"/>
<accession>A0A9Q8V674</accession>
<evidence type="ECO:0000256" key="1">
    <source>
        <dbReference type="ARBA" id="ARBA00004173"/>
    </source>
</evidence>
<dbReference type="KEGG" id="ptkz:JDV02_000256"/>
<dbReference type="OrthoDB" id="20734at2759"/>
<dbReference type="PANTHER" id="PTHR28133">
    <property type="entry name" value="REQUIRED FOR RESPIRATORY GROWTH PROTEIN 7, MITOCHONDRIAL"/>
    <property type="match status" value="1"/>
</dbReference>